<reference evidence="2" key="1">
    <citation type="submission" date="2014-03" db="EMBL/GenBank/DDBJ databases">
        <authorList>
            <person name="Aksoy S."/>
            <person name="Warren W."/>
            <person name="Wilson R.K."/>
        </authorList>
    </citation>
    <scope>NUCLEOTIDE SEQUENCE [LARGE SCALE GENOMIC DNA]</scope>
    <source>
        <strain evidence="2">IAEA</strain>
    </source>
</reference>
<dbReference type="Proteomes" id="UP000092445">
    <property type="component" value="Unassembled WGS sequence"/>
</dbReference>
<organism evidence="1 2">
    <name type="scientific">Glossina pallidipes</name>
    <name type="common">Tsetse fly</name>
    <dbReference type="NCBI Taxonomy" id="7398"/>
    <lineage>
        <taxon>Eukaryota</taxon>
        <taxon>Metazoa</taxon>
        <taxon>Ecdysozoa</taxon>
        <taxon>Arthropoda</taxon>
        <taxon>Hexapoda</taxon>
        <taxon>Insecta</taxon>
        <taxon>Pterygota</taxon>
        <taxon>Neoptera</taxon>
        <taxon>Endopterygota</taxon>
        <taxon>Diptera</taxon>
        <taxon>Brachycera</taxon>
        <taxon>Muscomorpha</taxon>
        <taxon>Hippoboscoidea</taxon>
        <taxon>Glossinidae</taxon>
        <taxon>Glossina</taxon>
    </lineage>
</organism>
<proteinExistence type="predicted"/>
<evidence type="ECO:0000313" key="2">
    <source>
        <dbReference type="Proteomes" id="UP000092445"/>
    </source>
</evidence>
<dbReference type="VEuPathDB" id="VectorBase:GPAI015648"/>
<accession>A0A1A9ZIH7</accession>
<dbReference type="AlphaFoldDB" id="A0A1A9ZIH7"/>
<name>A0A1A9ZIH7_GLOPL</name>
<keyword evidence="2" id="KW-1185">Reference proteome</keyword>
<dbReference type="EnsemblMetazoa" id="GPAI015648-RA">
    <property type="protein sequence ID" value="GPAI015648-PA"/>
    <property type="gene ID" value="GPAI015648"/>
</dbReference>
<protein>
    <submittedName>
        <fullName evidence="1">Uncharacterized protein</fullName>
    </submittedName>
</protein>
<sequence length="59" mass="6913">MKTQLFDILNGCKVAPLHKNLDYLEEFKALAGKFSNCVKKIFENPMDFKPNQIIVQYMF</sequence>
<reference evidence="1" key="2">
    <citation type="submission" date="2020-05" db="UniProtKB">
        <authorList>
            <consortium name="EnsemblMetazoa"/>
        </authorList>
    </citation>
    <scope>IDENTIFICATION</scope>
    <source>
        <strain evidence="1">IAEA</strain>
    </source>
</reference>
<evidence type="ECO:0000313" key="1">
    <source>
        <dbReference type="EnsemblMetazoa" id="GPAI015648-PA"/>
    </source>
</evidence>